<evidence type="ECO:0000256" key="1">
    <source>
        <dbReference type="ARBA" id="ARBA00022443"/>
    </source>
</evidence>
<feature type="transmembrane region" description="Helical" evidence="4">
    <location>
        <begin position="181"/>
        <end position="202"/>
    </location>
</feature>
<evidence type="ECO:0000256" key="2">
    <source>
        <dbReference type="PROSITE-ProRule" id="PRU00192"/>
    </source>
</evidence>
<reference evidence="6 7" key="2">
    <citation type="submission" date="2016-08" db="EMBL/GenBank/DDBJ databases">
        <title>Pervasive Adenine N6-methylation of Active Genes in Fungi.</title>
        <authorList>
            <consortium name="DOE Joint Genome Institute"/>
            <person name="Mondo S.J."/>
            <person name="Dannebaum R.O."/>
            <person name="Kuo R.C."/>
            <person name="Labutti K."/>
            <person name="Haridas S."/>
            <person name="Kuo A."/>
            <person name="Salamov A."/>
            <person name="Ahrendt S.R."/>
            <person name="Lipzen A."/>
            <person name="Sullivan W."/>
            <person name="Andreopoulos W.B."/>
            <person name="Clum A."/>
            <person name="Lindquist E."/>
            <person name="Daum C."/>
            <person name="Ramamoorthy G.K."/>
            <person name="Gryganskyi A."/>
            <person name="Culley D."/>
            <person name="Magnuson J.K."/>
            <person name="James T.Y."/>
            <person name="O'Malley M.A."/>
            <person name="Stajich J.E."/>
            <person name="Spatafora J.W."/>
            <person name="Visel A."/>
            <person name="Grigoriev I.V."/>
        </authorList>
    </citation>
    <scope>NUCLEOTIDE SEQUENCE [LARGE SCALE GENOMIC DNA]</scope>
    <source>
        <strain evidence="6 7">S4</strain>
    </source>
</reference>
<dbReference type="PROSITE" id="PS50002">
    <property type="entry name" value="SH3"/>
    <property type="match status" value="1"/>
</dbReference>
<dbReference type="InterPro" id="IPR001452">
    <property type="entry name" value="SH3_domain"/>
</dbReference>
<proteinExistence type="predicted"/>
<dbReference type="SUPFAM" id="SSF50044">
    <property type="entry name" value="SH3-domain"/>
    <property type="match status" value="1"/>
</dbReference>
<evidence type="ECO:0000256" key="4">
    <source>
        <dbReference type="SAM" id="Phobius"/>
    </source>
</evidence>
<name>A0A1Y1XR19_9FUNG</name>
<protein>
    <recommendedName>
        <fullName evidence="5">SH3 domain-containing protein</fullName>
    </recommendedName>
</protein>
<gene>
    <name evidence="6" type="ORF">BCR32DRAFT_263771</name>
</gene>
<evidence type="ECO:0000256" key="3">
    <source>
        <dbReference type="SAM" id="MobiDB-lite"/>
    </source>
</evidence>
<evidence type="ECO:0000313" key="7">
    <source>
        <dbReference type="Proteomes" id="UP000193944"/>
    </source>
</evidence>
<evidence type="ECO:0000313" key="6">
    <source>
        <dbReference type="EMBL" id="ORX88095.1"/>
    </source>
</evidence>
<dbReference type="STRING" id="1754192.A0A1Y1XR19"/>
<feature type="domain" description="SH3" evidence="5">
    <location>
        <begin position="384"/>
        <end position="445"/>
    </location>
</feature>
<dbReference type="EMBL" id="MCFG01000002">
    <property type="protein sequence ID" value="ORX88095.1"/>
    <property type="molecule type" value="Genomic_DNA"/>
</dbReference>
<accession>A0A1Y1XR19</accession>
<feature type="region of interest" description="Disordered" evidence="3">
    <location>
        <begin position="327"/>
        <end position="350"/>
    </location>
</feature>
<keyword evidence="7" id="KW-1185">Reference proteome</keyword>
<dbReference type="Gene3D" id="2.30.30.40">
    <property type="entry name" value="SH3 Domains"/>
    <property type="match status" value="1"/>
</dbReference>
<evidence type="ECO:0000259" key="5">
    <source>
        <dbReference type="PROSITE" id="PS50002"/>
    </source>
</evidence>
<dbReference type="AlphaFoldDB" id="A0A1Y1XR19"/>
<dbReference type="SMART" id="SM00326">
    <property type="entry name" value="SH3"/>
    <property type="match status" value="1"/>
</dbReference>
<keyword evidence="4" id="KW-0812">Transmembrane</keyword>
<keyword evidence="4" id="KW-0472">Membrane</keyword>
<dbReference type="Proteomes" id="UP000193944">
    <property type="component" value="Unassembled WGS sequence"/>
</dbReference>
<dbReference type="InterPro" id="IPR036028">
    <property type="entry name" value="SH3-like_dom_sf"/>
</dbReference>
<organism evidence="6 7">
    <name type="scientific">Anaeromyces robustus</name>
    <dbReference type="NCBI Taxonomy" id="1754192"/>
    <lineage>
        <taxon>Eukaryota</taxon>
        <taxon>Fungi</taxon>
        <taxon>Fungi incertae sedis</taxon>
        <taxon>Chytridiomycota</taxon>
        <taxon>Chytridiomycota incertae sedis</taxon>
        <taxon>Neocallimastigomycetes</taxon>
        <taxon>Neocallimastigales</taxon>
        <taxon>Neocallimastigaceae</taxon>
        <taxon>Anaeromyces</taxon>
    </lineage>
</organism>
<sequence>MIVINLNTKLKSRGYHLKVLFCSLLFISFVSKFSLASASNIINNVESKKRILRTDYKECPVCYNEIMINKLSQSCNGLSVINNFDDLSEEDLLCLCNFSVSNPDVEECHICSGLNIEEIHKKCSVIKSIESLEGSNEVIINKNFTNIYVNEDVNNNLNNNMDDNIITDQSNKSTEKKNNPVVIYCVIGGGFVFIAATGLFLAKRLINNDEEFRESEEIQMDNILDLHNLDDINIDHNYYPKDTLMPITPSLTNNQVSNMHYNDREAMYHLYQASTSNSEPVLNKNSNINDNSIENYRNVTSAPNISKGNGILVNRGNNYVNETRRSSLGINSTNSDDMEKAKPRKSKPHVTFSKGLTTMHEFLSNEWDKAIECEGLKKDSLVDLGWHNGIVVHNFNPNKEDEIKLRIGDGVIIRLAFDDGWAYAFNRNTGVVGMIPIICVEPTKTVKK</sequence>
<keyword evidence="4" id="KW-1133">Transmembrane helix</keyword>
<reference evidence="6 7" key="1">
    <citation type="submission" date="2016-08" db="EMBL/GenBank/DDBJ databases">
        <title>A Parts List for Fungal Cellulosomes Revealed by Comparative Genomics.</title>
        <authorList>
            <consortium name="DOE Joint Genome Institute"/>
            <person name="Haitjema C.H."/>
            <person name="Gilmore S.P."/>
            <person name="Henske J.K."/>
            <person name="Solomon K.V."/>
            <person name="De Groot R."/>
            <person name="Kuo A."/>
            <person name="Mondo S.J."/>
            <person name="Salamov A.A."/>
            <person name="Labutti K."/>
            <person name="Zhao Z."/>
            <person name="Chiniquy J."/>
            <person name="Barry K."/>
            <person name="Brewer H.M."/>
            <person name="Purvine S.O."/>
            <person name="Wright A.T."/>
            <person name="Boxma B."/>
            <person name="Van Alen T."/>
            <person name="Hackstein J.H."/>
            <person name="Baker S.E."/>
            <person name="Grigoriev I.V."/>
            <person name="O'Malley M.A."/>
        </authorList>
    </citation>
    <scope>NUCLEOTIDE SEQUENCE [LARGE SCALE GENOMIC DNA]</scope>
    <source>
        <strain evidence="6 7">S4</strain>
    </source>
</reference>
<dbReference type="OrthoDB" id="5340910at2759"/>
<keyword evidence="1 2" id="KW-0728">SH3 domain</keyword>
<comment type="caution">
    <text evidence="6">The sequence shown here is derived from an EMBL/GenBank/DDBJ whole genome shotgun (WGS) entry which is preliminary data.</text>
</comment>